<keyword evidence="2" id="KW-1185">Reference proteome</keyword>
<evidence type="ECO:0000313" key="2">
    <source>
        <dbReference type="Proteomes" id="UP000887013"/>
    </source>
</evidence>
<protein>
    <submittedName>
        <fullName evidence="1">Uncharacterized protein</fullName>
    </submittedName>
</protein>
<name>A0A8X6PH31_NEPPI</name>
<accession>A0A8X6PH31</accession>
<sequence length="111" mass="12783">MRNLFADSQKHEKSFNTALLLATTSQQSKAELRPPVDGCTRFHESCSKPLLLALAKFKREEDLKNQVEKKIPLDSINRGGWRRLFLHTDGKQQRLRRLHADGASKYLPQLI</sequence>
<dbReference type="EMBL" id="BMAW01068446">
    <property type="protein sequence ID" value="GFT64496.1"/>
    <property type="molecule type" value="Genomic_DNA"/>
</dbReference>
<gene>
    <name evidence="1" type="ORF">NPIL_210151</name>
</gene>
<organism evidence="1 2">
    <name type="scientific">Nephila pilipes</name>
    <name type="common">Giant wood spider</name>
    <name type="synonym">Nephila maculata</name>
    <dbReference type="NCBI Taxonomy" id="299642"/>
    <lineage>
        <taxon>Eukaryota</taxon>
        <taxon>Metazoa</taxon>
        <taxon>Ecdysozoa</taxon>
        <taxon>Arthropoda</taxon>
        <taxon>Chelicerata</taxon>
        <taxon>Arachnida</taxon>
        <taxon>Araneae</taxon>
        <taxon>Araneomorphae</taxon>
        <taxon>Entelegynae</taxon>
        <taxon>Araneoidea</taxon>
        <taxon>Nephilidae</taxon>
        <taxon>Nephila</taxon>
    </lineage>
</organism>
<comment type="caution">
    <text evidence="1">The sequence shown here is derived from an EMBL/GenBank/DDBJ whole genome shotgun (WGS) entry which is preliminary data.</text>
</comment>
<reference evidence="1" key="1">
    <citation type="submission" date="2020-08" db="EMBL/GenBank/DDBJ databases">
        <title>Multicomponent nature underlies the extraordinary mechanical properties of spider dragline silk.</title>
        <authorList>
            <person name="Kono N."/>
            <person name="Nakamura H."/>
            <person name="Mori M."/>
            <person name="Yoshida Y."/>
            <person name="Ohtoshi R."/>
            <person name="Malay A.D."/>
            <person name="Moran D.A.P."/>
            <person name="Tomita M."/>
            <person name="Numata K."/>
            <person name="Arakawa K."/>
        </authorList>
    </citation>
    <scope>NUCLEOTIDE SEQUENCE</scope>
</reference>
<proteinExistence type="predicted"/>
<dbReference type="Proteomes" id="UP000887013">
    <property type="component" value="Unassembled WGS sequence"/>
</dbReference>
<dbReference type="AlphaFoldDB" id="A0A8X6PH31"/>
<evidence type="ECO:0000313" key="1">
    <source>
        <dbReference type="EMBL" id="GFT64496.1"/>
    </source>
</evidence>